<proteinExistence type="predicted"/>
<dbReference type="InterPro" id="IPR050756">
    <property type="entry name" value="CSN3"/>
</dbReference>
<feature type="domain" description="COP9 signalosome complex subunit 3 N-terminal helical repeats" evidence="3">
    <location>
        <begin position="41"/>
        <end position="131"/>
    </location>
</feature>
<dbReference type="EMBL" id="JARO02004716">
    <property type="protein sequence ID" value="KPP68023.1"/>
    <property type="molecule type" value="Genomic_DNA"/>
</dbReference>
<evidence type="ECO:0000259" key="3">
    <source>
        <dbReference type="Pfam" id="PF22788"/>
    </source>
</evidence>
<evidence type="ECO:0000313" key="4">
    <source>
        <dbReference type="EMBL" id="KPP68023.1"/>
    </source>
</evidence>
<dbReference type="GO" id="GO:0008180">
    <property type="term" value="C:COP9 signalosome"/>
    <property type="evidence" value="ECO:0007669"/>
    <property type="project" value="TreeGrafter"/>
</dbReference>
<dbReference type="GO" id="GO:0006511">
    <property type="term" value="P:ubiquitin-dependent protein catabolic process"/>
    <property type="evidence" value="ECO:0007669"/>
    <property type="project" value="TreeGrafter"/>
</dbReference>
<reference evidence="4 5" key="1">
    <citation type="submission" date="2015-08" db="EMBL/GenBank/DDBJ databases">
        <title>The genome of the Asian arowana (Scleropages formosus).</title>
        <authorList>
            <person name="Tan M.H."/>
            <person name="Gan H.M."/>
            <person name="Croft L.J."/>
            <person name="Austin C.M."/>
        </authorList>
    </citation>
    <scope>NUCLEOTIDE SEQUENCE [LARGE SCALE GENOMIC DNA]</scope>
    <source>
        <strain evidence="4">Aro1</strain>
    </source>
</reference>
<dbReference type="PANTHER" id="PTHR10758">
    <property type="entry name" value="26S PROTEASOME NON-ATPASE REGULATORY SUBUNIT 3/COP9 SIGNALOSOME COMPLEX SUBUNIT 3"/>
    <property type="match status" value="1"/>
</dbReference>
<evidence type="ECO:0000256" key="1">
    <source>
        <dbReference type="ARBA" id="ARBA00022490"/>
    </source>
</evidence>
<accession>A0A0P7UIC9</accession>
<dbReference type="Pfam" id="PF22788">
    <property type="entry name" value="COP9_hel_rpt"/>
    <property type="match status" value="1"/>
</dbReference>
<dbReference type="PANTHER" id="PTHR10758:SF1">
    <property type="entry name" value="COP9 SIGNALOSOME COMPLEX SUBUNIT 3"/>
    <property type="match status" value="1"/>
</dbReference>
<comment type="caution">
    <text evidence="4">The sequence shown here is derived from an EMBL/GenBank/DDBJ whole genome shotgun (WGS) entry which is preliminary data.</text>
</comment>
<sequence length="236" mass="26938">MCQMTQLCELINKSGEIAGRKSCLIWTHSLLALVMANTSDLQPTRPFRGINILRQAIDKMQMNSNHLTSLHADLCRCFKPTLLYLDLDMMDICKENGTDDSKHFLCYCMIHTGLKNFERESYFYEQVQECPNYPLPPSYNYSSHGRQSHYASTFCSAYCELARAYTTNGPVELRKVVTRHAEMFMKDSNMGLILKGIELDDRLKTVDQEITVNPQFIQKSTGSQDDDVGSKTSSFP</sequence>
<gene>
    <name evidence="4" type="ORF">Z043_113328</name>
</gene>
<dbReference type="Proteomes" id="UP000034805">
    <property type="component" value="Unassembled WGS sequence"/>
</dbReference>
<name>A0A0P7UIC9_SCLFO</name>
<keyword evidence="1" id="KW-0963">Cytoplasm</keyword>
<protein>
    <submittedName>
        <fullName evidence="4">COP9 signalosome complex subunit 3-like</fullName>
    </submittedName>
</protein>
<evidence type="ECO:0000313" key="5">
    <source>
        <dbReference type="Proteomes" id="UP000034805"/>
    </source>
</evidence>
<dbReference type="AlphaFoldDB" id="A0A0P7UIC9"/>
<organism evidence="4 5">
    <name type="scientific">Scleropages formosus</name>
    <name type="common">Asian bonytongue</name>
    <name type="synonym">Osteoglossum formosum</name>
    <dbReference type="NCBI Taxonomy" id="113540"/>
    <lineage>
        <taxon>Eukaryota</taxon>
        <taxon>Metazoa</taxon>
        <taxon>Chordata</taxon>
        <taxon>Craniata</taxon>
        <taxon>Vertebrata</taxon>
        <taxon>Euteleostomi</taxon>
        <taxon>Actinopterygii</taxon>
        <taxon>Neopterygii</taxon>
        <taxon>Teleostei</taxon>
        <taxon>Osteoglossocephala</taxon>
        <taxon>Osteoglossomorpha</taxon>
        <taxon>Osteoglossiformes</taxon>
        <taxon>Osteoglossidae</taxon>
        <taxon>Scleropages</taxon>
    </lineage>
</organism>
<evidence type="ECO:0000256" key="2">
    <source>
        <dbReference type="SAM" id="MobiDB-lite"/>
    </source>
</evidence>
<dbReference type="InterPro" id="IPR055089">
    <property type="entry name" value="COP9_N"/>
</dbReference>
<feature type="region of interest" description="Disordered" evidence="2">
    <location>
        <begin position="217"/>
        <end position="236"/>
    </location>
</feature>